<evidence type="ECO:0000313" key="4">
    <source>
        <dbReference type="Proteomes" id="UP000176902"/>
    </source>
</evidence>
<dbReference type="GO" id="GO:0000166">
    <property type="term" value="F:nucleotide binding"/>
    <property type="evidence" value="ECO:0007669"/>
    <property type="project" value="InterPro"/>
</dbReference>
<dbReference type="Pfam" id="PF01408">
    <property type="entry name" value="GFO_IDH_MocA"/>
    <property type="match status" value="1"/>
</dbReference>
<evidence type="ECO:0000259" key="2">
    <source>
        <dbReference type="Pfam" id="PF01408"/>
    </source>
</evidence>
<evidence type="ECO:0000313" key="3">
    <source>
        <dbReference type="EMBL" id="OGE30768.1"/>
    </source>
</evidence>
<comment type="caution">
    <text evidence="3">The sequence shown here is derived from an EMBL/GenBank/DDBJ whole genome shotgun (WGS) entry which is preliminary data.</text>
</comment>
<reference evidence="3 4" key="1">
    <citation type="journal article" date="2016" name="Nat. Commun.">
        <title>Thousands of microbial genomes shed light on interconnected biogeochemical processes in an aquifer system.</title>
        <authorList>
            <person name="Anantharaman K."/>
            <person name="Brown C.T."/>
            <person name="Hug L.A."/>
            <person name="Sharon I."/>
            <person name="Castelle C.J."/>
            <person name="Probst A.J."/>
            <person name="Thomas B.C."/>
            <person name="Singh A."/>
            <person name="Wilkins M.J."/>
            <person name="Karaoz U."/>
            <person name="Brodie E.L."/>
            <person name="Williams K.H."/>
            <person name="Hubbard S.S."/>
            <person name="Banfield J.F."/>
        </authorList>
    </citation>
    <scope>NUCLEOTIDE SEQUENCE [LARGE SCALE GENOMIC DNA]</scope>
</reference>
<dbReference type="Gene3D" id="3.40.50.720">
    <property type="entry name" value="NAD(P)-binding Rossmann-like Domain"/>
    <property type="match status" value="1"/>
</dbReference>
<dbReference type="SUPFAM" id="SSF69593">
    <property type="entry name" value="Glycerol-3-phosphate (1)-acyltransferase"/>
    <property type="match status" value="1"/>
</dbReference>
<name>A0A1F5JQD3_9BACT</name>
<dbReference type="Proteomes" id="UP000176902">
    <property type="component" value="Unassembled WGS sequence"/>
</dbReference>
<dbReference type="EMBL" id="MFCV01000044">
    <property type="protein sequence ID" value="OGE30768.1"/>
    <property type="molecule type" value="Genomic_DNA"/>
</dbReference>
<dbReference type="STRING" id="1797768.A3C59_03575"/>
<protein>
    <recommendedName>
        <fullName evidence="2">Gfo/Idh/MocA-like oxidoreductase N-terminal domain-containing protein</fullName>
    </recommendedName>
</protein>
<sequence>MAIGVTERPNTGSPDGPKNLKKHIVVIGAAGQTGRLYVDAFSPKFKVAGVIHERKPANESQHPEVNLYPHTELDRLFKDQEPDFVILATPNPTEETLGEIAASMEAVEKPFILVLHQNGKDVVPQAEKVLKGFSDKARLVRAILWTNVSEGKNGQIQHNDLKISLAPIHEDEEALGQTVEAFGEAGFDVDTYEDYRVMEGIKLLGNLVGSTSDVTGLSPMETFMNRQLFMWELKAHKARIAALKAEGIELPKIPATKSLRSLAKVPTVAGWLPFIRRKVAKKTAAARNNQPSAAARKIFVDREDKVESTIYYHEAMYKMAEDQGLEDPIDRAIFDVLRINEKPDFSLIYLNPKQRIDYLKEYVGHESRRVYIPNSRFVRLITEGWFKFMSSRVFGQRFEVSGTENLQEAAQMVEDKNKVLKQDWEERKEKGEIKKGEEAEKASILVDPNHRAHPDHIALALAIRKVLGKRFPAIIVAGMLFENEILSRTLGNAYDRLLVWTVKNAKDPGEMARANIINRRADKAREQLMKTSRVWVTYLEGGRTKPENGEKPQLQKPIKGGSLWLKNHHFGAIVSAINRGTEKMLPPGRNIPGFASVFTRFGRVRTPDYFREEGKKEGSFAKRDGYISELAMKDIAEMLPRDERGVY</sequence>
<proteinExistence type="predicted"/>
<dbReference type="AlphaFoldDB" id="A0A1F5JQD3"/>
<accession>A0A1F5JQD3</accession>
<feature type="domain" description="Gfo/Idh/MocA-like oxidoreductase N-terminal" evidence="2">
    <location>
        <begin position="23"/>
        <end position="111"/>
    </location>
</feature>
<feature type="region of interest" description="Disordered" evidence="1">
    <location>
        <begin position="1"/>
        <end position="20"/>
    </location>
</feature>
<organism evidence="3 4">
    <name type="scientific">Candidatus Daviesbacteria bacterium RIFCSPHIGHO2_02_FULL_36_13</name>
    <dbReference type="NCBI Taxonomy" id="1797768"/>
    <lineage>
        <taxon>Bacteria</taxon>
        <taxon>Candidatus Daviesiibacteriota</taxon>
    </lineage>
</organism>
<evidence type="ECO:0000256" key="1">
    <source>
        <dbReference type="SAM" id="MobiDB-lite"/>
    </source>
</evidence>
<gene>
    <name evidence="3" type="ORF">A3C59_03575</name>
</gene>
<dbReference type="InterPro" id="IPR000683">
    <property type="entry name" value="Gfo/Idh/MocA-like_OxRdtase_N"/>
</dbReference>
<dbReference type="InterPro" id="IPR036291">
    <property type="entry name" value="NAD(P)-bd_dom_sf"/>
</dbReference>
<dbReference type="SUPFAM" id="SSF51735">
    <property type="entry name" value="NAD(P)-binding Rossmann-fold domains"/>
    <property type="match status" value="1"/>
</dbReference>